<keyword evidence="14" id="KW-1185">Reference proteome</keyword>
<dbReference type="SUPFAM" id="SSF53300">
    <property type="entry name" value="vWA-like"/>
    <property type="match status" value="1"/>
</dbReference>
<name>A7RRD6_NEMVE</name>
<dbReference type="SMART" id="SM00327">
    <property type="entry name" value="VWA"/>
    <property type="match status" value="1"/>
</dbReference>
<keyword evidence="7" id="KW-0479">Metal-binding</keyword>
<comment type="similarity">
    <text evidence="4">Belongs to the copine family.</text>
</comment>
<evidence type="ECO:0000259" key="12">
    <source>
        <dbReference type="PROSITE" id="PS50004"/>
    </source>
</evidence>
<feature type="domain" description="C2" evidence="12">
    <location>
        <begin position="6"/>
        <end position="132"/>
    </location>
</feature>
<dbReference type="InterPro" id="IPR000008">
    <property type="entry name" value="C2_dom"/>
</dbReference>
<dbReference type="Pfam" id="PF00168">
    <property type="entry name" value="C2"/>
    <property type="match status" value="2"/>
</dbReference>
<keyword evidence="5" id="KW-1003">Cell membrane</keyword>
<evidence type="ECO:0000256" key="8">
    <source>
        <dbReference type="ARBA" id="ARBA00022737"/>
    </source>
</evidence>
<dbReference type="GO" id="GO:0071277">
    <property type="term" value="P:cellular response to calcium ion"/>
    <property type="evidence" value="ECO:0000318"/>
    <property type="project" value="GO_Central"/>
</dbReference>
<dbReference type="EMBL" id="DS469531">
    <property type="protein sequence ID" value="EDO45927.1"/>
    <property type="molecule type" value="Genomic_DNA"/>
</dbReference>
<keyword evidence="11" id="KW-0539">Nucleus</keyword>
<dbReference type="Gene3D" id="2.60.40.150">
    <property type="entry name" value="C2 domain"/>
    <property type="match status" value="2"/>
</dbReference>
<organism evidence="13 14">
    <name type="scientific">Nematostella vectensis</name>
    <name type="common">Starlet sea anemone</name>
    <dbReference type="NCBI Taxonomy" id="45351"/>
    <lineage>
        <taxon>Eukaryota</taxon>
        <taxon>Metazoa</taxon>
        <taxon>Cnidaria</taxon>
        <taxon>Anthozoa</taxon>
        <taxon>Hexacorallia</taxon>
        <taxon>Actiniaria</taxon>
        <taxon>Edwardsiidae</taxon>
        <taxon>Nematostella</taxon>
    </lineage>
</organism>
<evidence type="ECO:0000256" key="4">
    <source>
        <dbReference type="ARBA" id="ARBA00009048"/>
    </source>
</evidence>
<evidence type="ECO:0000313" key="14">
    <source>
        <dbReference type="Proteomes" id="UP000001593"/>
    </source>
</evidence>
<keyword evidence="6" id="KW-0963">Cytoplasm</keyword>
<dbReference type="GO" id="GO:0005737">
    <property type="term" value="C:cytoplasm"/>
    <property type="evidence" value="ECO:0007669"/>
    <property type="project" value="UniProtKB-SubCell"/>
</dbReference>
<dbReference type="HOGENOM" id="CLU_020452_3_2_1"/>
<accession>A7RRD6</accession>
<dbReference type="GO" id="GO:0005544">
    <property type="term" value="F:calcium-dependent phospholipid binding"/>
    <property type="evidence" value="ECO:0000318"/>
    <property type="project" value="GO_Central"/>
</dbReference>
<evidence type="ECO:0000256" key="1">
    <source>
        <dbReference type="ARBA" id="ARBA00004123"/>
    </source>
</evidence>
<dbReference type="SUPFAM" id="SSF49562">
    <property type="entry name" value="C2 domain (Calcium/lipid-binding domain, CaLB)"/>
    <property type="match status" value="2"/>
</dbReference>
<dbReference type="InterPro" id="IPR036465">
    <property type="entry name" value="vWFA_dom_sf"/>
</dbReference>
<comment type="subcellular location">
    <subcellularLocation>
        <location evidence="2">Cell membrane</location>
    </subcellularLocation>
    <subcellularLocation>
        <location evidence="3">Cytoplasm</location>
    </subcellularLocation>
    <subcellularLocation>
        <location evidence="1">Nucleus</location>
    </subcellularLocation>
</comment>
<dbReference type="PANTHER" id="PTHR10857">
    <property type="entry name" value="COPINE"/>
    <property type="match status" value="1"/>
</dbReference>
<dbReference type="InterPro" id="IPR037768">
    <property type="entry name" value="C2B_Copine"/>
</dbReference>
<dbReference type="GO" id="GO:0005886">
    <property type="term" value="C:plasma membrane"/>
    <property type="evidence" value="ECO:0000318"/>
    <property type="project" value="GO_Central"/>
</dbReference>
<dbReference type="InterPro" id="IPR045052">
    <property type="entry name" value="Copine"/>
</dbReference>
<dbReference type="CDD" id="cd04047">
    <property type="entry name" value="C2B_Copine"/>
    <property type="match status" value="1"/>
</dbReference>
<dbReference type="CDD" id="cd04048">
    <property type="entry name" value="C2A_Copine"/>
    <property type="match status" value="1"/>
</dbReference>
<dbReference type="InterPro" id="IPR002035">
    <property type="entry name" value="VWF_A"/>
</dbReference>
<dbReference type="InterPro" id="IPR035892">
    <property type="entry name" value="C2_domain_sf"/>
</dbReference>
<dbReference type="OMA" id="CKQTEDG"/>
<dbReference type="STRING" id="45351.A7RRD6"/>
<evidence type="ECO:0000256" key="3">
    <source>
        <dbReference type="ARBA" id="ARBA00004496"/>
    </source>
</evidence>
<evidence type="ECO:0000256" key="9">
    <source>
        <dbReference type="ARBA" id="ARBA00022837"/>
    </source>
</evidence>
<dbReference type="AlphaFoldDB" id="A7RRD6"/>
<dbReference type="FunFam" id="2.60.40.150:FF:000042">
    <property type="entry name" value="Copine 3"/>
    <property type="match status" value="1"/>
</dbReference>
<dbReference type="Proteomes" id="UP000001593">
    <property type="component" value="Unassembled WGS sequence"/>
</dbReference>
<evidence type="ECO:0000256" key="10">
    <source>
        <dbReference type="ARBA" id="ARBA00023136"/>
    </source>
</evidence>
<keyword evidence="9" id="KW-0106">Calcium</keyword>
<dbReference type="GO" id="GO:0046872">
    <property type="term" value="F:metal ion binding"/>
    <property type="evidence" value="ECO:0007669"/>
    <property type="project" value="UniProtKB-KW"/>
</dbReference>
<dbReference type="InParanoid" id="A7RRD6"/>
<gene>
    <name evidence="13" type="ORF">NEMVEDRAFT_v1g228581</name>
</gene>
<keyword evidence="8" id="KW-0677">Repeat</keyword>
<protein>
    <recommendedName>
        <fullName evidence="12">C2 domain-containing protein</fullName>
    </recommendedName>
</protein>
<keyword evidence="10" id="KW-0472">Membrane</keyword>
<dbReference type="InterPro" id="IPR010734">
    <property type="entry name" value="Copine_C"/>
</dbReference>
<dbReference type="PhylomeDB" id="A7RRD6"/>
<dbReference type="GO" id="GO:0005634">
    <property type="term" value="C:nucleus"/>
    <property type="evidence" value="ECO:0007669"/>
    <property type="project" value="UniProtKB-SubCell"/>
</dbReference>
<evidence type="ECO:0000256" key="2">
    <source>
        <dbReference type="ARBA" id="ARBA00004236"/>
    </source>
</evidence>
<evidence type="ECO:0000313" key="13">
    <source>
        <dbReference type="EMBL" id="EDO45927.1"/>
    </source>
</evidence>
<dbReference type="SMART" id="SM00239">
    <property type="entry name" value="C2"/>
    <property type="match status" value="2"/>
</dbReference>
<reference evidence="13 14" key="1">
    <citation type="journal article" date="2007" name="Science">
        <title>Sea anemone genome reveals ancestral eumetazoan gene repertoire and genomic organization.</title>
        <authorList>
            <person name="Putnam N.H."/>
            <person name="Srivastava M."/>
            <person name="Hellsten U."/>
            <person name="Dirks B."/>
            <person name="Chapman J."/>
            <person name="Salamov A."/>
            <person name="Terry A."/>
            <person name="Shapiro H."/>
            <person name="Lindquist E."/>
            <person name="Kapitonov V.V."/>
            <person name="Jurka J."/>
            <person name="Genikhovich G."/>
            <person name="Grigoriev I.V."/>
            <person name="Lucas S.M."/>
            <person name="Steele R.E."/>
            <person name="Finnerty J.R."/>
            <person name="Technau U."/>
            <person name="Martindale M.Q."/>
            <person name="Rokhsar D.S."/>
        </authorList>
    </citation>
    <scope>NUCLEOTIDE SEQUENCE [LARGE SCALE GENOMIC DNA]</scope>
    <source>
        <strain evidence="14">CH2 X CH6</strain>
    </source>
</reference>
<dbReference type="eggNOG" id="KOG1327">
    <property type="taxonomic scope" value="Eukaryota"/>
</dbReference>
<evidence type="ECO:0000256" key="5">
    <source>
        <dbReference type="ARBA" id="ARBA00022475"/>
    </source>
</evidence>
<proteinExistence type="inferred from homology"/>
<evidence type="ECO:0000256" key="6">
    <source>
        <dbReference type="ARBA" id="ARBA00022490"/>
    </source>
</evidence>
<evidence type="ECO:0000256" key="11">
    <source>
        <dbReference type="ARBA" id="ARBA00023242"/>
    </source>
</evidence>
<evidence type="ECO:0000256" key="7">
    <source>
        <dbReference type="ARBA" id="ARBA00022723"/>
    </source>
</evidence>
<dbReference type="PROSITE" id="PS50004">
    <property type="entry name" value="C2"/>
    <property type="match status" value="1"/>
</dbReference>
<dbReference type="PANTHER" id="PTHR10857:SF102">
    <property type="entry name" value="C2 DOMAIN-CONTAINING PROTEIN"/>
    <property type="match status" value="1"/>
</dbReference>
<dbReference type="Pfam" id="PF07002">
    <property type="entry name" value="Copine"/>
    <property type="match status" value="1"/>
</dbReference>
<sequence>MQAYRNCPYPTSGPGAPPATAQCLSRVQLNISCKNLIDKDVMSKSDPLVVVMMLRHNNWEEVGRTERLENTLNPNFSTTIVVDYFFEELQKLKFMVYDIDSASGSLKNADFLGEMQCTLGQLVSSATYTHNLKIPSGKPAGNMTDFFGKSDPYLEFSRAKEDGSFVVVHRTEVVSNNLNPKWKPIHISSQQLCNGDYDRVLKVNCYDWDDDGSHDLIGTFTTTLRELSTCQQGGAELQWPCINEKKRKKKKNYKNSGVIFLSSCQVVRVASFLDFIQGGCQINFTVGIDFTGSNGNPASPTSLHYINPYAPNEYCQALTAVGEIIQDYDSDKLFPAFGFGAKVPPNNMVSHQFALNFNHTNPFCAGLQGLIEAYQQCVRQVTLYGPTNIAPIISNVAMYAQAAAQQPYASLNYYILLILTDGVISDMDQTKRAIVQASGLPMSIIIVGVGSADFEMMEELDADDGLLRSEGSTAQRDIVQFVPFRKFKNLSSAALAKEVLAEVPGQVTGYYKMRNISPGGQPTAPPRC</sequence>